<evidence type="ECO:0000313" key="4">
    <source>
        <dbReference type="Proteomes" id="UP001056336"/>
    </source>
</evidence>
<keyword evidence="4" id="KW-1185">Reference proteome</keyword>
<accession>A0ABY4R253</accession>
<dbReference type="RefSeq" id="WP_249773020.1">
    <property type="nucleotide sequence ID" value="NZ_CP097332.1"/>
</dbReference>
<reference evidence="3" key="2">
    <citation type="submission" date="2022-05" db="EMBL/GenBank/DDBJ databases">
        <authorList>
            <person name="Kim J.-S."/>
            <person name="Lee K."/>
            <person name="Suh M."/>
            <person name="Eom M."/>
            <person name="Kim J.-S."/>
            <person name="Kim D.-S."/>
            <person name="Ko S.-H."/>
            <person name="Shin Y."/>
            <person name="Lee J.-S."/>
        </authorList>
    </citation>
    <scope>NUCLEOTIDE SEQUENCE</scope>
    <source>
        <strain evidence="3">N237</strain>
    </source>
</reference>
<keyword evidence="2" id="KW-1133">Transmembrane helix</keyword>
<name>A0ABY4R253_9ACTN</name>
<evidence type="ECO:0000256" key="2">
    <source>
        <dbReference type="SAM" id="Phobius"/>
    </source>
</evidence>
<feature type="region of interest" description="Disordered" evidence="1">
    <location>
        <begin position="1"/>
        <end position="36"/>
    </location>
</feature>
<keyword evidence="2" id="KW-0472">Membrane</keyword>
<dbReference type="InterPro" id="IPR019681">
    <property type="entry name" value="DUF2530"/>
</dbReference>
<organism evidence="3 4">
    <name type="scientific">Jatrophihabitans telluris</name>
    <dbReference type="NCBI Taxonomy" id="2038343"/>
    <lineage>
        <taxon>Bacteria</taxon>
        <taxon>Bacillati</taxon>
        <taxon>Actinomycetota</taxon>
        <taxon>Actinomycetes</taxon>
        <taxon>Jatrophihabitantales</taxon>
        <taxon>Jatrophihabitantaceae</taxon>
        <taxon>Jatrophihabitans</taxon>
    </lineage>
</organism>
<dbReference type="EMBL" id="CP097332">
    <property type="protein sequence ID" value="UQX89124.1"/>
    <property type="molecule type" value="Genomic_DNA"/>
</dbReference>
<reference evidence="3" key="1">
    <citation type="journal article" date="2018" name="Int. J. Syst. Evol. Microbiol.">
        <title>Jatrophihabitans telluris sp. nov., isolated from sediment soil of lava forest wetlands and the emended description of the genus Jatrophihabitans.</title>
        <authorList>
            <person name="Lee K.C."/>
            <person name="Suh M.K."/>
            <person name="Eom M.K."/>
            <person name="Kim K.K."/>
            <person name="Kim J.S."/>
            <person name="Kim D.S."/>
            <person name="Ko S.H."/>
            <person name="Shin Y.K."/>
            <person name="Lee J.S."/>
        </authorList>
    </citation>
    <scope>NUCLEOTIDE SEQUENCE</scope>
    <source>
        <strain evidence="3">N237</strain>
    </source>
</reference>
<dbReference type="Pfam" id="PF10745">
    <property type="entry name" value="DUF2530"/>
    <property type="match status" value="1"/>
</dbReference>
<protein>
    <submittedName>
        <fullName evidence="3">DUF2530 domain-containing protein</fullName>
    </submittedName>
</protein>
<sequence>MSEHPARESSANGEPGPTAPAAEPSGSLAGTPPSTRDLPPAAQMLVVDARTVVLIGTLAFTLVLVGLLPFWAWLGHHDHRVWLWTALSGAVLGLVGLVLIRKHSSEGRLG</sequence>
<evidence type="ECO:0000256" key="1">
    <source>
        <dbReference type="SAM" id="MobiDB-lite"/>
    </source>
</evidence>
<feature type="transmembrane region" description="Helical" evidence="2">
    <location>
        <begin position="81"/>
        <end position="100"/>
    </location>
</feature>
<evidence type="ECO:0000313" key="3">
    <source>
        <dbReference type="EMBL" id="UQX89124.1"/>
    </source>
</evidence>
<proteinExistence type="predicted"/>
<keyword evidence="2" id="KW-0812">Transmembrane</keyword>
<gene>
    <name evidence="3" type="ORF">M6D93_03760</name>
</gene>
<feature type="transmembrane region" description="Helical" evidence="2">
    <location>
        <begin position="52"/>
        <end position="75"/>
    </location>
</feature>
<feature type="compositionally biased region" description="Low complexity" evidence="1">
    <location>
        <begin position="11"/>
        <end position="24"/>
    </location>
</feature>
<dbReference type="Proteomes" id="UP001056336">
    <property type="component" value="Chromosome"/>
</dbReference>